<evidence type="ECO:0000256" key="1">
    <source>
        <dbReference type="ARBA" id="ARBA00004613"/>
    </source>
</evidence>
<name>A0A839DVP9_9PSEU</name>
<keyword evidence="7" id="KW-1015">Disulfide bond</keyword>
<evidence type="ECO:0000256" key="5">
    <source>
        <dbReference type="ARBA" id="ARBA00022690"/>
    </source>
</evidence>
<comment type="subcellular location">
    <subcellularLocation>
        <location evidence="1">Secreted</location>
    </subcellularLocation>
</comment>
<proteinExistence type="inferred from homology"/>
<dbReference type="Proteomes" id="UP000569329">
    <property type="component" value="Unassembled WGS sequence"/>
</dbReference>
<comment type="caution">
    <text evidence="11">The sequence shown here is derived from an EMBL/GenBank/DDBJ whole genome shotgun (WGS) entry which is preliminary data.</text>
</comment>
<evidence type="ECO:0000256" key="4">
    <source>
        <dbReference type="ARBA" id="ARBA00022525"/>
    </source>
</evidence>
<evidence type="ECO:0000259" key="10">
    <source>
        <dbReference type="Pfam" id="PF00720"/>
    </source>
</evidence>
<dbReference type="InterPro" id="IPR000691">
    <property type="entry name" value="Prot_inh_I16_SSI"/>
</dbReference>
<accession>A0A839DVP9</accession>
<feature type="signal peptide" evidence="9">
    <location>
        <begin position="1"/>
        <end position="27"/>
    </location>
</feature>
<organism evidence="11 12">
    <name type="scientific">Halosaccharopolyspora lacisalsi</name>
    <dbReference type="NCBI Taxonomy" id="1000566"/>
    <lineage>
        <taxon>Bacteria</taxon>
        <taxon>Bacillati</taxon>
        <taxon>Actinomycetota</taxon>
        <taxon>Actinomycetes</taxon>
        <taxon>Pseudonocardiales</taxon>
        <taxon>Pseudonocardiaceae</taxon>
        <taxon>Halosaccharopolyspora</taxon>
    </lineage>
</organism>
<dbReference type="Gene3D" id="3.30.350.10">
    <property type="entry name" value="Subtilisin inhibitor-like"/>
    <property type="match status" value="1"/>
</dbReference>
<dbReference type="PROSITE" id="PS00999">
    <property type="entry name" value="SSI"/>
    <property type="match status" value="1"/>
</dbReference>
<dbReference type="InterPro" id="IPR023549">
    <property type="entry name" value="Subtilisin_inhibitor"/>
</dbReference>
<evidence type="ECO:0000256" key="8">
    <source>
        <dbReference type="RuleBase" id="RU003471"/>
    </source>
</evidence>
<gene>
    <name evidence="11" type="ORF">FHX42_002464</name>
</gene>
<dbReference type="SUPFAM" id="SSF55399">
    <property type="entry name" value="Subtilisin inhibitor"/>
    <property type="match status" value="1"/>
</dbReference>
<evidence type="ECO:0000256" key="3">
    <source>
        <dbReference type="ARBA" id="ARBA00011738"/>
    </source>
</evidence>
<keyword evidence="12" id="KW-1185">Reference proteome</keyword>
<dbReference type="PRINTS" id="PR00294">
    <property type="entry name" value="SSBTLNINHBTR"/>
</dbReference>
<dbReference type="GO" id="GO:0005576">
    <property type="term" value="C:extracellular region"/>
    <property type="evidence" value="ECO:0007669"/>
    <property type="project" value="UniProtKB-SubCell"/>
</dbReference>
<dbReference type="InterPro" id="IPR036819">
    <property type="entry name" value="Subtilisin_inhibitor-like_sf"/>
</dbReference>
<dbReference type="InterPro" id="IPR020054">
    <property type="entry name" value="Prot_inh_SSI_I16_CS"/>
</dbReference>
<feature type="chain" id="PRO_5032740458" description="Subtilisin inhibitor domain-containing protein" evidence="9">
    <location>
        <begin position="28"/>
        <end position="147"/>
    </location>
</feature>
<reference evidence="11 12" key="1">
    <citation type="submission" date="2020-07" db="EMBL/GenBank/DDBJ databases">
        <title>Sequencing the genomes of 1000 actinobacteria strains.</title>
        <authorList>
            <person name="Klenk H.-P."/>
        </authorList>
    </citation>
    <scope>NUCLEOTIDE SEQUENCE [LARGE SCALE GENOMIC DNA]</scope>
    <source>
        <strain evidence="11 12">DSM 45975</strain>
    </source>
</reference>
<evidence type="ECO:0000313" key="11">
    <source>
        <dbReference type="EMBL" id="MBA8825113.1"/>
    </source>
</evidence>
<evidence type="ECO:0000313" key="12">
    <source>
        <dbReference type="Proteomes" id="UP000569329"/>
    </source>
</evidence>
<comment type="subunit">
    <text evidence="3">Homodimer.</text>
</comment>
<dbReference type="Pfam" id="PF00720">
    <property type="entry name" value="SSI"/>
    <property type="match status" value="1"/>
</dbReference>
<keyword evidence="6 8" id="KW-0722">Serine protease inhibitor</keyword>
<dbReference type="AlphaFoldDB" id="A0A839DVP9"/>
<dbReference type="EMBL" id="JACGWZ010000003">
    <property type="protein sequence ID" value="MBA8825113.1"/>
    <property type="molecule type" value="Genomic_DNA"/>
</dbReference>
<evidence type="ECO:0000256" key="9">
    <source>
        <dbReference type="SAM" id="SignalP"/>
    </source>
</evidence>
<comment type="similarity">
    <text evidence="2 8">Belongs to the protease inhibitor I16 (SSI) family.</text>
</comment>
<keyword evidence="4" id="KW-0964">Secreted</keyword>
<evidence type="ECO:0000256" key="7">
    <source>
        <dbReference type="ARBA" id="ARBA00023157"/>
    </source>
</evidence>
<keyword evidence="5 8" id="KW-0646">Protease inhibitor</keyword>
<evidence type="ECO:0000256" key="6">
    <source>
        <dbReference type="ARBA" id="ARBA00022900"/>
    </source>
</evidence>
<keyword evidence="9" id="KW-0732">Signal</keyword>
<dbReference type="GO" id="GO:0004867">
    <property type="term" value="F:serine-type endopeptidase inhibitor activity"/>
    <property type="evidence" value="ECO:0007669"/>
    <property type="project" value="UniProtKB-KW"/>
</dbReference>
<sequence length="147" mass="15406">MARALGRTLLATTAIAGLALAPATATAEPTSVKPPERGAKVVHLTVEDGMSQQHRSVWLNCSPAGGTHPKAKAACDALNSTGGKFKSLSANRDALCPLIYRPVTVTAKGTWNGTRVDYTEKFSNACVLHSHTGSVFDFRKTGSKPSA</sequence>
<feature type="domain" description="Subtilisin inhibitor" evidence="10">
    <location>
        <begin position="42"/>
        <end position="124"/>
    </location>
</feature>
<evidence type="ECO:0000256" key="2">
    <source>
        <dbReference type="ARBA" id="ARBA00010472"/>
    </source>
</evidence>
<protein>
    <recommendedName>
        <fullName evidence="10">Subtilisin inhibitor domain-containing protein</fullName>
    </recommendedName>
</protein>
<dbReference type="RefSeq" id="WP_182544347.1">
    <property type="nucleotide sequence ID" value="NZ_JACGWZ010000003.1"/>
</dbReference>